<evidence type="ECO:0000256" key="1">
    <source>
        <dbReference type="SAM" id="MobiDB-lite"/>
    </source>
</evidence>
<feature type="region of interest" description="Disordered" evidence="1">
    <location>
        <begin position="28"/>
        <end position="53"/>
    </location>
</feature>
<comment type="caution">
    <text evidence="3">The sequence shown here is derived from an EMBL/GenBank/DDBJ whole genome shotgun (WGS) entry which is preliminary data.</text>
</comment>
<gene>
    <name evidence="3" type="ORF">HaLaN_15800</name>
</gene>
<feature type="chain" id="PRO_5025354000" evidence="2">
    <location>
        <begin position="25"/>
        <end position="115"/>
    </location>
</feature>
<name>A0A699ZJD3_HAELA</name>
<dbReference type="Proteomes" id="UP000485058">
    <property type="component" value="Unassembled WGS sequence"/>
</dbReference>
<feature type="signal peptide" evidence="2">
    <location>
        <begin position="1"/>
        <end position="24"/>
    </location>
</feature>
<evidence type="ECO:0000313" key="4">
    <source>
        <dbReference type="Proteomes" id="UP000485058"/>
    </source>
</evidence>
<dbReference type="AlphaFoldDB" id="A0A699ZJD3"/>
<dbReference type="EMBL" id="BLLF01001380">
    <property type="protein sequence ID" value="GFH18924.1"/>
    <property type="molecule type" value="Genomic_DNA"/>
</dbReference>
<organism evidence="3 4">
    <name type="scientific">Haematococcus lacustris</name>
    <name type="common">Green alga</name>
    <name type="synonym">Haematococcus pluvialis</name>
    <dbReference type="NCBI Taxonomy" id="44745"/>
    <lineage>
        <taxon>Eukaryota</taxon>
        <taxon>Viridiplantae</taxon>
        <taxon>Chlorophyta</taxon>
        <taxon>core chlorophytes</taxon>
        <taxon>Chlorophyceae</taxon>
        <taxon>CS clade</taxon>
        <taxon>Chlamydomonadales</taxon>
        <taxon>Haematococcaceae</taxon>
        <taxon>Haematococcus</taxon>
    </lineage>
</organism>
<reference evidence="3 4" key="1">
    <citation type="submission" date="2020-02" db="EMBL/GenBank/DDBJ databases">
        <title>Draft genome sequence of Haematococcus lacustris strain NIES-144.</title>
        <authorList>
            <person name="Morimoto D."/>
            <person name="Nakagawa S."/>
            <person name="Yoshida T."/>
            <person name="Sawayama S."/>
        </authorList>
    </citation>
    <scope>NUCLEOTIDE SEQUENCE [LARGE SCALE GENOMIC DNA]</scope>
    <source>
        <strain evidence="3 4">NIES-144</strain>
    </source>
</reference>
<keyword evidence="2" id="KW-0732">Signal</keyword>
<evidence type="ECO:0000256" key="2">
    <source>
        <dbReference type="SAM" id="SignalP"/>
    </source>
</evidence>
<keyword evidence="4" id="KW-1185">Reference proteome</keyword>
<protein>
    <submittedName>
        <fullName evidence="3">Uncharacterized protein</fullName>
    </submittedName>
</protein>
<proteinExistence type="predicted"/>
<accession>A0A699ZJD3</accession>
<evidence type="ECO:0000313" key="3">
    <source>
        <dbReference type="EMBL" id="GFH18924.1"/>
    </source>
</evidence>
<sequence>MALPACCGEGCLVGLAWLADCAAAADHPPGRGAVPQEPSSLQPQRRRGGVQGERVTFAEVTEAARLMKQTALGYIRDGEIHLVPEPEHVVCVTHGDEIIVFCDDFKTKRVGGWGR</sequence>